<dbReference type="EMBL" id="CP002117">
    <property type="protein sequence ID" value="ADN35996.1"/>
    <property type="molecule type" value="Genomic_DNA"/>
</dbReference>
<dbReference type="GO" id="GO:0009432">
    <property type="term" value="P:SOS response"/>
    <property type="evidence" value="ECO:0007669"/>
    <property type="project" value="UniProtKB-UniRule"/>
</dbReference>
<dbReference type="SUPFAM" id="SSF82771">
    <property type="entry name" value="GIY-YIG endonuclease"/>
    <property type="match status" value="1"/>
</dbReference>
<evidence type="ECO:0000259" key="9">
    <source>
        <dbReference type="PROSITE" id="PS50164"/>
    </source>
</evidence>
<dbReference type="PROSITE" id="PS50164">
    <property type="entry name" value="GIY_YIG"/>
    <property type="match status" value="1"/>
</dbReference>
<reference evidence="11 12" key="1">
    <citation type="journal article" date="2010" name="Stand. Genomic Sci.">
        <title>Complete genome sequence of Methanoplanus petrolearius type strain (SEBR 4847).</title>
        <authorList>
            <person name="Brambilla E."/>
            <person name="Djao O.D."/>
            <person name="Daligault H."/>
            <person name="Lapidus A."/>
            <person name="Lucas S."/>
            <person name="Hammon N."/>
            <person name="Nolan M."/>
            <person name="Tice H."/>
            <person name="Cheng J.F."/>
            <person name="Han C."/>
            <person name="Tapia R."/>
            <person name="Goodwin L."/>
            <person name="Pitluck S."/>
            <person name="Liolios K."/>
            <person name="Ivanova N."/>
            <person name="Mavromatis K."/>
            <person name="Mikhailova N."/>
            <person name="Pati A."/>
            <person name="Chen A."/>
            <person name="Palaniappan K."/>
            <person name="Land M."/>
            <person name="Hauser L."/>
            <person name="Chang Y.J."/>
            <person name="Jeffries C.D."/>
            <person name="Rohde M."/>
            <person name="Spring S."/>
            <person name="Sikorski J."/>
            <person name="Goker M."/>
            <person name="Woyke T."/>
            <person name="Bristow J."/>
            <person name="Eisen J.A."/>
            <person name="Markowitz V."/>
            <person name="Hugenholtz P."/>
            <person name="Kyrpides N.C."/>
            <person name="Klenk H.P."/>
        </authorList>
    </citation>
    <scope>NUCLEOTIDE SEQUENCE [LARGE SCALE GENOMIC DNA]</scope>
    <source>
        <strain evidence="12">DSM 11571 / OCM 486 / SEBR 4847</strain>
    </source>
</reference>
<dbReference type="InterPro" id="IPR001943">
    <property type="entry name" value="UVR_dom"/>
</dbReference>
<dbReference type="KEGG" id="mpi:Mpet_1235"/>
<dbReference type="GO" id="GO:0003677">
    <property type="term" value="F:DNA binding"/>
    <property type="evidence" value="ECO:0007669"/>
    <property type="project" value="UniProtKB-UniRule"/>
</dbReference>
<proteinExistence type="inferred from homology"/>
<dbReference type="GeneID" id="9743701"/>
<evidence type="ECO:0000313" key="11">
    <source>
        <dbReference type="EMBL" id="ADN35996.1"/>
    </source>
</evidence>
<evidence type="ECO:0000259" key="10">
    <source>
        <dbReference type="PROSITE" id="PS50165"/>
    </source>
</evidence>
<dbReference type="FunFam" id="3.30.420.340:FF:000001">
    <property type="entry name" value="UvrABC system protein C"/>
    <property type="match status" value="1"/>
</dbReference>
<keyword evidence="6 7" id="KW-0742">SOS response</keyword>
<keyword evidence="12" id="KW-1185">Reference proteome</keyword>
<dbReference type="RefSeq" id="WP_013329174.1">
    <property type="nucleotide sequence ID" value="NC_014507.1"/>
</dbReference>
<comment type="subunit">
    <text evidence="7">Interacts with UvrB in an incision complex.</text>
</comment>
<dbReference type="Pfam" id="PF01541">
    <property type="entry name" value="GIY-YIG"/>
    <property type="match status" value="1"/>
</dbReference>
<sequence length="516" mass="58694">MNTDSLPDEPGCYIYRDSGGTPVYIGKAKNLKKRVSSYFTGSHDPKTNAMLGVAEDFDYIVTRSETEALILENNLIKRYQPKYNIDLRDSKNYAYIHITGGKFPRIGIARRKGDSGEYFGPFVSAKERDYVLSVVRKIFRLRSCRKLRKRACLRYHMGTCSAPCIGQISEEDYSDLVRKAVSVLKGNNSEIISSLKEEMAGLSAAREFEKAMVVRDQMTAVRHLSERQHIDQKKDTDEDIINYTAREGIMYLMLFSVYKGTLGEKKEFVFDCDEGSFGEFIIQYYAENEPPRELILPEIPDEALEEYLTSVKGMKVRVTVPQKGEKKALLDLVKKNIESLFFGGEAKVERLRKALHLTESPDVIECFDISHLSGTAMVGSMVQFRYGKPDKRNYRRFRIKDVEGIDDFAAIAEVVGRRYSRLVKEEAELPDLIVIDGGKGQLSSALAELEKLDVDIPVISLAKREEEVFIPGLSAPLPLKKNDKASLFLQEIRDEAHRFAISYNRLLRSKEAFDED</sequence>
<dbReference type="Pfam" id="PF02151">
    <property type="entry name" value="UVR"/>
    <property type="match status" value="1"/>
</dbReference>
<dbReference type="SUPFAM" id="SSF46600">
    <property type="entry name" value="C-terminal UvrC-binding domain of UvrB"/>
    <property type="match status" value="1"/>
</dbReference>
<dbReference type="InterPro" id="IPR001162">
    <property type="entry name" value="UvrC_RNase_H_dom"/>
</dbReference>
<dbReference type="NCBIfam" id="TIGR00194">
    <property type="entry name" value="uvrC"/>
    <property type="match status" value="1"/>
</dbReference>
<dbReference type="SMART" id="SM00465">
    <property type="entry name" value="GIYc"/>
    <property type="match status" value="1"/>
</dbReference>
<dbReference type="InterPro" id="IPR047296">
    <property type="entry name" value="GIY-YIG_UvrC_Cho"/>
</dbReference>
<name>E1RDP3_METP4</name>
<evidence type="ECO:0000256" key="6">
    <source>
        <dbReference type="ARBA" id="ARBA00023236"/>
    </source>
</evidence>
<organism evidence="11 12">
    <name type="scientific">Methanolacinia petrolearia (strain DSM 11571 / OCM 486 / SEBR 4847)</name>
    <name type="common">Methanoplanus petrolearius</name>
    <dbReference type="NCBI Taxonomy" id="679926"/>
    <lineage>
        <taxon>Archaea</taxon>
        <taxon>Methanobacteriati</taxon>
        <taxon>Methanobacteriota</taxon>
        <taxon>Stenosarchaea group</taxon>
        <taxon>Methanomicrobia</taxon>
        <taxon>Methanomicrobiales</taxon>
        <taxon>Methanomicrobiaceae</taxon>
        <taxon>Methanolacinia</taxon>
    </lineage>
</organism>
<dbReference type="Pfam" id="PF08459">
    <property type="entry name" value="UvrC_RNaseH_dom"/>
    <property type="match status" value="1"/>
</dbReference>
<dbReference type="GO" id="GO:0006289">
    <property type="term" value="P:nucleotide-excision repair"/>
    <property type="evidence" value="ECO:0007669"/>
    <property type="project" value="UniProtKB-UniRule"/>
</dbReference>
<dbReference type="eggNOG" id="arCOG04753">
    <property type="taxonomic scope" value="Archaea"/>
</dbReference>
<evidence type="ECO:0000259" key="8">
    <source>
        <dbReference type="PROSITE" id="PS50151"/>
    </source>
</evidence>
<accession>E1RDP3</accession>
<dbReference type="FunFam" id="3.40.1440.10:FF:000001">
    <property type="entry name" value="UvrABC system protein C"/>
    <property type="match status" value="1"/>
</dbReference>
<evidence type="ECO:0000256" key="2">
    <source>
        <dbReference type="ARBA" id="ARBA00022763"/>
    </source>
</evidence>
<keyword evidence="2 7" id="KW-0227">DNA damage</keyword>
<keyword evidence="5 7" id="KW-0234">DNA repair</keyword>
<evidence type="ECO:0000256" key="5">
    <source>
        <dbReference type="ARBA" id="ARBA00023204"/>
    </source>
</evidence>
<evidence type="ECO:0000256" key="4">
    <source>
        <dbReference type="ARBA" id="ARBA00022881"/>
    </source>
</evidence>
<dbReference type="OrthoDB" id="121419at2157"/>
<dbReference type="GO" id="GO:0009380">
    <property type="term" value="C:excinuclease repair complex"/>
    <property type="evidence" value="ECO:0007669"/>
    <property type="project" value="InterPro"/>
</dbReference>
<dbReference type="HOGENOM" id="CLU_014841_3_2_2"/>
<dbReference type="InterPro" id="IPR036876">
    <property type="entry name" value="UVR_dom_sf"/>
</dbReference>
<keyword evidence="1 7" id="KW-0963">Cytoplasm</keyword>
<dbReference type="CDD" id="cd10434">
    <property type="entry name" value="GIY-YIG_UvrC_Cho"/>
    <property type="match status" value="1"/>
</dbReference>
<keyword evidence="3 7" id="KW-0228">DNA excision</keyword>
<feature type="domain" description="UvrC family homology region profile" evidence="10">
    <location>
        <begin position="277"/>
        <end position="445"/>
    </location>
</feature>
<dbReference type="PROSITE" id="PS50165">
    <property type="entry name" value="UVRC"/>
    <property type="match status" value="1"/>
</dbReference>
<dbReference type="InterPro" id="IPR050066">
    <property type="entry name" value="UvrABC_protein_C"/>
</dbReference>
<keyword evidence="4 7" id="KW-0267">Excision nuclease</keyword>
<dbReference type="InterPro" id="IPR000305">
    <property type="entry name" value="GIY-YIG_endonuc"/>
</dbReference>
<comment type="subcellular location">
    <subcellularLocation>
        <location evidence="7">Cytoplasm</location>
    </subcellularLocation>
</comment>
<feature type="domain" description="UVR" evidence="8">
    <location>
        <begin position="189"/>
        <end position="224"/>
    </location>
</feature>
<dbReference type="STRING" id="679926.Mpet_1235"/>
<evidence type="ECO:0000313" key="12">
    <source>
        <dbReference type="Proteomes" id="UP000006565"/>
    </source>
</evidence>
<comment type="similarity">
    <text evidence="7">Belongs to the UvrC family.</text>
</comment>
<dbReference type="Pfam" id="PF22920">
    <property type="entry name" value="UvrC_RNaseH"/>
    <property type="match status" value="1"/>
</dbReference>
<evidence type="ECO:0000256" key="3">
    <source>
        <dbReference type="ARBA" id="ARBA00022769"/>
    </source>
</evidence>
<evidence type="ECO:0000256" key="1">
    <source>
        <dbReference type="ARBA" id="ARBA00022490"/>
    </source>
</evidence>
<dbReference type="Gene3D" id="3.30.420.340">
    <property type="entry name" value="UvrC, RNAse H endonuclease domain"/>
    <property type="match status" value="1"/>
</dbReference>
<comment type="function">
    <text evidence="7">The UvrABC repair system catalyzes the recognition and processing of DNA lesions. UvrC both incises the 5' and 3' sides of the lesion. The N-terminal half is responsible for the 3' incision and the C-terminal half is responsible for the 5' incision.</text>
</comment>
<feature type="domain" description="GIY-YIG" evidence="9">
    <location>
        <begin position="8"/>
        <end position="85"/>
    </location>
</feature>
<dbReference type="PANTHER" id="PTHR30562:SF1">
    <property type="entry name" value="UVRABC SYSTEM PROTEIN C"/>
    <property type="match status" value="1"/>
</dbReference>
<gene>
    <name evidence="7" type="primary">uvrC</name>
    <name evidence="11" type="ordered locus">Mpet_1235</name>
</gene>
<dbReference type="InterPro" id="IPR038476">
    <property type="entry name" value="UvrC_RNase_H_dom_sf"/>
</dbReference>
<dbReference type="Proteomes" id="UP000006565">
    <property type="component" value="Chromosome"/>
</dbReference>
<dbReference type="PANTHER" id="PTHR30562">
    <property type="entry name" value="UVRC/OXIDOREDUCTASE"/>
    <property type="match status" value="1"/>
</dbReference>
<dbReference type="PROSITE" id="PS50151">
    <property type="entry name" value="UVR"/>
    <property type="match status" value="1"/>
</dbReference>
<dbReference type="InterPro" id="IPR004791">
    <property type="entry name" value="UvrC"/>
</dbReference>
<dbReference type="GO" id="GO:0009381">
    <property type="term" value="F:excinuclease ABC activity"/>
    <property type="evidence" value="ECO:0007669"/>
    <property type="project" value="UniProtKB-UniRule"/>
</dbReference>
<dbReference type="HAMAP" id="MF_00203">
    <property type="entry name" value="UvrC"/>
    <property type="match status" value="1"/>
</dbReference>
<dbReference type="InterPro" id="IPR035901">
    <property type="entry name" value="GIY-YIG_endonuc_sf"/>
</dbReference>
<protein>
    <recommendedName>
        <fullName evidence="7">UvrABC system protein C</fullName>
        <shortName evidence="7">Protein UvrC</shortName>
    </recommendedName>
    <alternativeName>
        <fullName evidence="7">Excinuclease ABC subunit C</fullName>
    </alternativeName>
</protein>
<dbReference type="AlphaFoldDB" id="E1RDP3"/>
<dbReference type="GO" id="GO:0005737">
    <property type="term" value="C:cytoplasm"/>
    <property type="evidence" value="ECO:0007669"/>
    <property type="project" value="UniProtKB-SubCell"/>
</dbReference>
<evidence type="ECO:0000256" key="7">
    <source>
        <dbReference type="HAMAP-Rule" id="MF_00203"/>
    </source>
</evidence>
<dbReference type="Gene3D" id="3.40.1440.10">
    <property type="entry name" value="GIY-YIG endonuclease"/>
    <property type="match status" value="1"/>
</dbReference>